<evidence type="ECO:0008006" key="3">
    <source>
        <dbReference type="Google" id="ProtNLM"/>
    </source>
</evidence>
<dbReference type="AlphaFoldDB" id="A0AAV3S0P7"/>
<evidence type="ECO:0000313" key="1">
    <source>
        <dbReference type="EMBL" id="GAA0186350.1"/>
    </source>
</evidence>
<comment type="caution">
    <text evidence="1">The sequence shown here is derived from an EMBL/GenBank/DDBJ whole genome shotgun (WGS) entry which is preliminary data.</text>
</comment>
<dbReference type="EMBL" id="BAABME010013612">
    <property type="protein sequence ID" value="GAA0186350.1"/>
    <property type="molecule type" value="Genomic_DNA"/>
</dbReference>
<accession>A0AAV3S0P7</accession>
<proteinExistence type="predicted"/>
<gene>
    <name evidence="1" type="ORF">LIER_33638</name>
</gene>
<reference evidence="1 2" key="1">
    <citation type="submission" date="2024-01" db="EMBL/GenBank/DDBJ databases">
        <title>The complete chloroplast genome sequence of Lithospermum erythrorhizon: insights into the phylogenetic relationship among Boraginaceae species and the maternal lineages of purple gromwells.</title>
        <authorList>
            <person name="Okada T."/>
            <person name="Watanabe K."/>
        </authorList>
    </citation>
    <scope>NUCLEOTIDE SEQUENCE [LARGE SCALE GENOMIC DNA]</scope>
</reference>
<keyword evidence="2" id="KW-1185">Reference proteome</keyword>
<dbReference type="Proteomes" id="UP001454036">
    <property type="component" value="Unassembled WGS sequence"/>
</dbReference>
<name>A0AAV3S0P7_LITER</name>
<organism evidence="1 2">
    <name type="scientific">Lithospermum erythrorhizon</name>
    <name type="common">Purple gromwell</name>
    <name type="synonym">Lithospermum officinale var. erythrorhizon</name>
    <dbReference type="NCBI Taxonomy" id="34254"/>
    <lineage>
        <taxon>Eukaryota</taxon>
        <taxon>Viridiplantae</taxon>
        <taxon>Streptophyta</taxon>
        <taxon>Embryophyta</taxon>
        <taxon>Tracheophyta</taxon>
        <taxon>Spermatophyta</taxon>
        <taxon>Magnoliopsida</taxon>
        <taxon>eudicotyledons</taxon>
        <taxon>Gunneridae</taxon>
        <taxon>Pentapetalae</taxon>
        <taxon>asterids</taxon>
        <taxon>lamiids</taxon>
        <taxon>Boraginales</taxon>
        <taxon>Boraginaceae</taxon>
        <taxon>Boraginoideae</taxon>
        <taxon>Lithospermeae</taxon>
        <taxon>Lithospermum</taxon>
    </lineage>
</organism>
<sequence length="66" mass="7354">MLREAEERKTLSGIKIARESPSVSHILFADDTLLFCKASVAEGLEVMRVLQEYEEASGQKINLAKC</sequence>
<evidence type="ECO:0000313" key="2">
    <source>
        <dbReference type="Proteomes" id="UP001454036"/>
    </source>
</evidence>
<protein>
    <recommendedName>
        <fullName evidence="3">Reverse transcriptase</fullName>
    </recommendedName>
</protein>